<dbReference type="GO" id="GO:0006520">
    <property type="term" value="P:amino acid metabolic process"/>
    <property type="evidence" value="ECO:0007669"/>
    <property type="project" value="InterPro"/>
</dbReference>
<reference evidence="5 6" key="1">
    <citation type="submission" date="2016-11" db="EMBL/GenBank/DDBJ databases">
        <authorList>
            <person name="Jaros S."/>
            <person name="Januszkiewicz K."/>
            <person name="Wedrychowicz H."/>
        </authorList>
    </citation>
    <scope>NUCLEOTIDE SEQUENCE [LARGE SCALE GENOMIC DNA]</scope>
    <source>
        <strain evidence="5 6">DSM 15970</strain>
    </source>
</reference>
<feature type="domain" description="Aromatic amino acid beta-eliminating lyase/threonine aldolase" evidence="4">
    <location>
        <begin position="32"/>
        <end position="291"/>
    </location>
</feature>
<keyword evidence="3" id="KW-0663">Pyridoxal phosphate</keyword>
<evidence type="ECO:0000256" key="1">
    <source>
        <dbReference type="ARBA" id="ARBA00001933"/>
    </source>
</evidence>
<comment type="cofactor">
    <cofactor evidence="1">
        <name>pyridoxal 5'-phosphate</name>
        <dbReference type="ChEBI" id="CHEBI:597326"/>
    </cofactor>
</comment>
<dbReference type="SMR" id="A0A1M6A9Y1"/>
<gene>
    <name evidence="5" type="ORF">SAMN02745691_00111</name>
</gene>
<dbReference type="PANTHER" id="PTHR48097">
    <property type="entry name" value="L-THREONINE ALDOLASE-RELATED"/>
    <property type="match status" value="1"/>
</dbReference>
<dbReference type="Gene3D" id="3.40.640.10">
    <property type="entry name" value="Type I PLP-dependent aspartate aminotransferase-like (Major domain)"/>
    <property type="match status" value="1"/>
</dbReference>
<accession>A0A1M6A9Y1</accession>
<evidence type="ECO:0000313" key="5">
    <source>
        <dbReference type="EMBL" id="SHI33334.1"/>
    </source>
</evidence>
<sequence>MMRSFNNDYSEGCHPMILEALQKDNLMQNNPYGLDRHSENASRIIKEHIKCSEADIHYLTGGTQTNLTVISSFLKPHEAVIAADSAHINVHETGAIEYTGHKVLSVRSEDGKVNPEMIESILQEHKDEHMVKPRLVYISNATELGTIYQKEELKALRACCLTHDLLLYADGARLGHALCSKRNDLTMADMAAYTDAFYIGGTKNGALLGEALVITNRKLQEDFRYLIKQKGAMLAKGWIVGIQFEMLFEGGLYYEMACHADEMAEKIIDTLRTAGYKLVSDSSTNQIFVELPDSLIEKLKEEYVFSVDKRTAEGFSSVRFVTSWATKEEDVERLINDLR</sequence>
<evidence type="ECO:0000259" key="4">
    <source>
        <dbReference type="Pfam" id="PF01212"/>
    </source>
</evidence>
<name>A0A1M6A9Y1_9FIRM</name>
<evidence type="ECO:0000256" key="3">
    <source>
        <dbReference type="ARBA" id="ARBA00022898"/>
    </source>
</evidence>
<dbReference type="AlphaFoldDB" id="A0A1M6A9Y1"/>
<evidence type="ECO:0000256" key="2">
    <source>
        <dbReference type="ARBA" id="ARBA00006966"/>
    </source>
</evidence>
<evidence type="ECO:0000313" key="6">
    <source>
        <dbReference type="Proteomes" id="UP000184342"/>
    </source>
</evidence>
<dbReference type="Proteomes" id="UP000184342">
    <property type="component" value="Unassembled WGS sequence"/>
</dbReference>
<dbReference type="InterPro" id="IPR001597">
    <property type="entry name" value="ArAA_b-elim_lyase/Thr_aldolase"/>
</dbReference>
<comment type="similarity">
    <text evidence="2">Belongs to the threonine aldolase family.</text>
</comment>
<dbReference type="STRING" id="1122934.SAMN02745691_00111"/>
<dbReference type="Pfam" id="PF01212">
    <property type="entry name" value="Beta_elim_lyase"/>
    <property type="match status" value="1"/>
</dbReference>
<dbReference type="EMBL" id="FQYT01000002">
    <property type="protein sequence ID" value="SHI33334.1"/>
    <property type="molecule type" value="Genomic_DNA"/>
</dbReference>
<dbReference type="PANTHER" id="PTHR48097:SF5">
    <property type="entry name" value="LOW SPECIFICITY L-THREONINE ALDOLASE"/>
    <property type="match status" value="1"/>
</dbReference>
<protein>
    <submittedName>
        <fullName evidence="5">L-threonine aldolase</fullName>
    </submittedName>
</protein>
<proteinExistence type="inferred from homology"/>
<dbReference type="InterPro" id="IPR015422">
    <property type="entry name" value="PyrdxlP-dep_Trfase_small"/>
</dbReference>
<organism evidence="5 6">
    <name type="scientific">Parasporobacterium paucivorans DSM 15970</name>
    <dbReference type="NCBI Taxonomy" id="1122934"/>
    <lineage>
        <taxon>Bacteria</taxon>
        <taxon>Bacillati</taxon>
        <taxon>Bacillota</taxon>
        <taxon>Clostridia</taxon>
        <taxon>Lachnospirales</taxon>
        <taxon>Lachnospiraceae</taxon>
        <taxon>Parasporobacterium</taxon>
    </lineage>
</organism>
<dbReference type="InterPro" id="IPR015424">
    <property type="entry name" value="PyrdxlP-dep_Trfase"/>
</dbReference>
<keyword evidence="6" id="KW-1185">Reference proteome</keyword>
<dbReference type="GO" id="GO:0016829">
    <property type="term" value="F:lyase activity"/>
    <property type="evidence" value="ECO:0007669"/>
    <property type="project" value="InterPro"/>
</dbReference>
<dbReference type="Gene3D" id="3.90.1150.10">
    <property type="entry name" value="Aspartate Aminotransferase, domain 1"/>
    <property type="match status" value="1"/>
</dbReference>
<dbReference type="InterPro" id="IPR015421">
    <property type="entry name" value="PyrdxlP-dep_Trfase_major"/>
</dbReference>
<dbReference type="SUPFAM" id="SSF53383">
    <property type="entry name" value="PLP-dependent transferases"/>
    <property type="match status" value="1"/>
</dbReference>